<dbReference type="AlphaFoldDB" id="A0A3M6XDH2"/>
<dbReference type="Proteomes" id="UP000282582">
    <property type="component" value="Unassembled WGS sequence"/>
</dbReference>
<sequence length="342" mass="37911">MHSGEGASVVHVDLRSSAALSLNADVTDHSESLSEGHTTNMAEPLFRANKRRKVFRKRRDDGEEEREQSDAEAVQQSNGEDHEANQRLRALRKPTARKHGIGFTSNNASKVEEHDENEDREMMPMHPERQQHMAQADRFVKPTGRIAVGEDKHMMSFVDSKLAEMRSATQNPPTLPLATQSEDLDMHQTIGSEQRLDSDSDEVAEGKAQSITNKTLLQADSRRPARPRRPPAARNEKDVARDSLVDQILGESTVPHYDRPAASKQPAPPEDDNVDRDAAAAEAFKKRYLASIGVKRKRKVAPPSGATRGATAISTHGPKLGGSRSQRQKMKAMERQEKGAEK</sequence>
<reference evidence="2 3" key="1">
    <citation type="journal article" date="2018" name="BMC Genomics">
        <title>Genomic evidence for intraspecific hybridization in a clonal and extremely halotolerant yeast.</title>
        <authorList>
            <person name="Gostincar C."/>
            <person name="Stajich J.E."/>
            <person name="Zupancic J."/>
            <person name="Zalar P."/>
            <person name="Gunde-Cimerman N."/>
        </authorList>
    </citation>
    <scope>NUCLEOTIDE SEQUENCE [LARGE SCALE GENOMIC DNA]</scope>
    <source>
        <strain evidence="2 3">EXF-6654</strain>
    </source>
</reference>
<protein>
    <submittedName>
        <fullName evidence="2">Uncharacterized protein</fullName>
    </submittedName>
</protein>
<accession>A0A3M6XDH2</accession>
<comment type="caution">
    <text evidence="2">The sequence shown here is derived from an EMBL/GenBank/DDBJ whole genome shotgun (WGS) entry which is preliminary data.</text>
</comment>
<dbReference type="VEuPathDB" id="FungiDB:BTJ68_11453"/>
<feature type="compositionally biased region" description="Polar residues" evidence="1">
    <location>
        <begin position="167"/>
        <end position="181"/>
    </location>
</feature>
<feature type="compositionally biased region" description="Basic residues" evidence="1">
    <location>
        <begin position="48"/>
        <end position="57"/>
    </location>
</feature>
<feature type="compositionally biased region" description="Polar residues" evidence="1">
    <location>
        <begin position="209"/>
        <end position="218"/>
    </location>
</feature>
<name>A0A3M6XDH2_HORWE</name>
<evidence type="ECO:0000256" key="1">
    <source>
        <dbReference type="SAM" id="MobiDB-lite"/>
    </source>
</evidence>
<feature type="compositionally biased region" description="Basic residues" evidence="1">
    <location>
        <begin position="89"/>
        <end position="100"/>
    </location>
</feature>
<feature type="compositionally biased region" description="Basic and acidic residues" evidence="1">
    <location>
        <begin position="331"/>
        <end position="342"/>
    </location>
</feature>
<evidence type="ECO:0000313" key="3">
    <source>
        <dbReference type="Proteomes" id="UP000282582"/>
    </source>
</evidence>
<gene>
    <name evidence="2" type="ORF">D0868_14793</name>
</gene>
<dbReference type="EMBL" id="QWIK01002290">
    <property type="protein sequence ID" value="RMX88570.1"/>
    <property type="molecule type" value="Genomic_DNA"/>
</dbReference>
<feature type="compositionally biased region" description="Basic and acidic residues" evidence="1">
    <location>
        <begin position="234"/>
        <end position="244"/>
    </location>
</feature>
<feature type="compositionally biased region" description="Basic and acidic residues" evidence="1">
    <location>
        <begin position="275"/>
        <end position="285"/>
    </location>
</feature>
<organism evidence="2 3">
    <name type="scientific">Hortaea werneckii</name>
    <name type="common">Black yeast</name>
    <name type="synonym">Cladosporium werneckii</name>
    <dbReference type="NCBI Taxonomy" id="91943"/>
    <lineage>
        <taxon>Eukaryota</taxon>
        <taxon>Fungi</taxon>
        <taxon>Dikarya</taxon>
        <taxon>Ascomycota</taxon>
        <taxon>Pezizomycotina</taxon>
        <taxon>Dothideomycetes</taxon>
        <taxon>Dothideomycetidae</taxon>
        <taxon>Mycosphaerellales</taxon>
        <taxon>Teratosphaeriaceae</taxon>
        <taxon>Hortaea</taxon>
    </lineage>
</organism>
<feature type="region of interest" description="Disordered" evidence="1">
    <location>
        <begin position="166"/>
        <end position="342"/>
    </location>
</feature>
<proteinExistence type="predicted"/>
<feature type="region of interest" description="Disordered" evidence="1">
    <location>
        <begin position="26"/>
        <end position="121"/>
    </location>
</feature>
<evidence type="ECO:0000313" key="2">
    <source>
        <dbReference type="EMBL" id="RMX88570.1"/>
    </source>
</evidence>